<sequence length="85" mass="9802">MKNELFEGLCESLNQAIAIEKGTAKPSRKFTYEPIDIRKIREKHDLSQKQFANKLGISPSTLRNWEQGSVYRNTKSNMRSTLISE</sequence>
<dbReference type="RefSeq" id="WP_062278348.1">
    <property type="nucleotide sequence ID" value="NZ_DF968180.1"/>
</dbReference>
<dbReference type="Gene3D" id="1.10.260.40">
    <property type="entry name" value="lambda repressor-like DNA-binding domains"/>
    <property type="match status" value="1"/>
</dbReference>
<gene>
    <name evidence="2" type="ORF">ATC1_12223</name>
</gene>
<evidence type="ECO:0000313" key="3">
    <source>
        <dbReference type="Proteomes" id="UP000053370"/>
    </source>
</evidence>
<dbReference type="InterPro" id="IPR001387">
    <property type="entry name" value="Cro/C1-type_HTH"/>
</dbReference>
<accession>A0A0K8PB11</accession>
<keyword evidence="3" id="KW-1185">Reference proteome</keyword>
<dbReference type="PROSITE" id="PS50943">
    <property type="entry name" value="HTH_CROC1"/>
    <property type="match status" value="1"/>
</dbReference>
<dbReference type="Proteomes" id="UP000053370">
    <property type="component" value="Unassembled WGS sequence"/>
</dbReference>
<dbReference type="OrthoDB" id="162880at2"/>
<dbReference type="GO" id="GO:0003677">
    <property type="term" value="F:DNA binding"/>
    <property type="evidence" value="ECO:0007669"/>
    <property type="project" value="InterPro"/>
</dbReference>
<reference evidence="2" key="1">
    <citation type="journal article" date="2015" name="Genome Announc.">
        <title>Draft Genome Sequence of Anaerolineae Strain TC1, a Novel Isolate from a Methanogenic Wastewater Treatment System.</title>
        <authorList>
            <person name="Matsuura N."/>
            <person name="Tourlousse D.M."/>
            <person name="Sun L."/>
            <person name="Toyonaga M."/>
            <person name="Kuroda K."/>
            <person name="Ohashi A."/>
            <person name="Cruz R."/>
            <person name="Yamaguchi T."/>
            <person name="Sekiguchi Y."/>
        </authorList>
    </citation>
    <scope>NUCLEOTIDE SEQUENCE [LARGE SCALE GENOMIC DNA]</scope>
    <source>
        <strain evidence="2">TC1</strain>
    </source>
</reference>
<evidence type="ECO:0000313" key="2">
    <source>
        <dbReference type="EMBL" id="GAP39689.1"/>
    </source>
</evidence>
<dbReference type="AlphaFoldDB" id="A0A0K8PB11"/>
<dbReference type="InterPro" id="IPR010982">
    <property type="entry name" value="Lambda_DNA-bd_dom_sf"/>
</dbReference>
<name>A0A0K8PB11_9CHLR</name>
<dbReference type="EMBL" id="DF968180">
    <property type="protein sequence ID" value="GAP39689.1"/>
    <property type="molecule type" value="Genomic_DNA"/>
</dbReference>
<proteinExistence type="predicted"/>
<dbReference type="CDD" id="cd00093">
    <property type="entry name" value="HTH_XRE"/>
    <property type="match status" value="1"/>
</dbReference>
<dbReference type="Pfam" id="PF01381">
    <property type="entry name" value="HTH_3"/>
    <property type="match status" value="1"/>
</dbReference>
<protein>
    <submittedName>
        <fullName evidence="2">Helix-turn-helix</fullName>
    </submittedName>
</protein>
<organism evidence="2">
    <name type="scientific">Flexilinea flocculi</name>
    <dbReference type="NCBI Taxonomy" id="1678840"/>
    <lineage>
        <taxon>Bacteria</taxon>
        <taxon>Bacillati</taxon>
        <taxon>Chloroflexota</taxon>
        <taxon>Anaerolineae</taxon>
        <taxon>Anaerolineales</taxon>
        <taxon>Anaerolineaceae</taxon>
        <taxon>Flexilinea</taxon>
    </lineage>
</organism>
<feature type="domain" description="HTH cro/C1-type" evidence="1">
    <location>
        <begin position="37"/>
        <end position="68"/>
    </location>
</feature>
<dbReference type="STRING" id="1678840.ATC1_12223"/>
<dbReference type="SUPFAM" id="SSF47413">
    <property type="entry name" value="lambda repressor-like DNA-binding domains"/>
    <property type="match status" value="1"/>
</dbReference>
<evidence type="ECO:0000259" key="1">
    <source>
        <dbReference type="PROSITE" id="PS50943"/>
    </source>
</evidence>